<feature type="non-terminal residue" evidence="8">
    <location>
        <position position="1"/>
    </location>
</feature>
<protein>
    <recommendedName>
        <fullName evidence="7">Nudix hydrolase domain-containing protein</fullName>
    </recommendedName>
</protein>
<name>A0A382CPW7_9ZZZZ</name>
<comment type="cofactor">
    <cofactor evidence="2">
        <name>Mg(2+)</name>
        <dbReference type="ChEBI" id="CHEBI:18420"/>
    </cofactor>
</comment>
<dbReference type="SUPFAM" id="SSF55811">
    <property type="entry name" value="Nudix"/>
    <property type="match status" value="1"/>
</dbReference>
<dbReference type="CDD" id="cd03426">
    <property type="entry name" value="NUDIX_CoAse_Nudt7"/>
    <property type="match status" value="1"/>
</dbReference>
<evidence type="ECO:0000256" key="6">
    <source>
        <dbReference type="ARBA" id="ARBA00023211"/>
    </source>
</evidence>
<dbReference type="InterPro" id="IPR000086">
    <property type="entry name" value="NUDIX_hydrolase_dom"/>
</dbReference>
<keyword evidence="3" id="KW-0479">Metal-binding</keyword>
<feature type="domain" description="Nudix hydrolase" evidence="7">
    <location>
        <begin position="31"/>
        <end position="170"/>
    </location>
</feature>
<accession>A0A382CPW7</accession>
<evidence type="ECO:0000256" key="1">
    <source>
        <dbReference type="ARBA" id="ARBA00001936"/>
    </source>
</evidence>
<evidence type="ECO:0000256" key="3">
    <source>
        <dbReference type="ARBA" id="ARBA00022723"/>
    </source>
</evidence>
<proteinExistence type="predicted"/>
<dbReference type="PANTHER" id="PTHR12992">
    <property type="entry name" value="NUDIX HYDROLASE"/>
    <property type="match status" value="1"/>
</dbReference>
<dbReference type="PROSITE" id="PS51462">
    <property type="entry name" value="NUDIX"/>
    <property type="match status" value="1"/>
</dbReference>
<dbReference type="GO" id="GO:0046872">
    <property type="term" value="F:metal ion binding"/>
    <property type="evidence" value="ECO:0007669"/>
    <property type="project" value="UniProtKB-KW"/>
</dbReference>
<dbReference type="InterPro" id="IPR045121">
    <property type="entry name" value="CoAse"/>
</dbReference>
<dbReference type="AlphaFoldDB" id="A0A382CPW7"/>
<dbReference type="GO" id="GO:0010945">
    <property type="term" value="F:coenzyme A diphosphatase activity"/>
    <property type="evidence" value="ECO:0007669"/>
    <property type="project" value="InterPro"/>
</dbReference>
<evidence type="ECO:0000256" key="2">
    <source>
        <dbReference type="ARBA" id="ARBA00001946"/>
    </source>
</evidence>
<dbReference type="PANTHER" id="PTHR12992:SF11">
    <property type="entry name" value="MITOCHONDRIAL COENZYME A DIPHOSPHATASE NUDT8"/>
    <property type="match status" value="1"/>
</dbReference>
<sequence>VADRSLTLDHLVSVFDGREPDGIRGRPRGGERLAGVLVALYDDPVGGGPHVLLTRRSPQLDSHTHEVSFPGGRHDPTDPDLWATALREAAEEVALDPVDVRRLGRLDPLVTVGSRSLIHPYVAVLDGPPDLVPNPDEVEAVLHVPLSELLLDEVYREEEWSRYGEPWIITFFELVGDTVWGATAAMLRQLLAVALGVDDHRNYRADS</sequence>
<keyword evidence="4" id="KW-0378">Hydrolase</keyword>
<gene>
    <name evidence="8" type="ORF">METZ01_LOCUS180989</name>
</gene>
<dbReference type="EMBL" id="UINC01035552">
    <property type="protein sequence ID" value="SVB28135.1"/>
    <property type="molecule type" value="Genomic_DNA"/>
</dbReference>
<keyword evidence="6" id="KW-0464">Manganese</keyword>
<organism evidence="8">
    <name type="scientific">marine metagenome</name>
    <dbReference type="NCBI Taxonomy" id="408172"/>
    <lineage>
        <taxon>unclassified sequences</taxon>
        <taxon>metagenomes</taxon>
        <taxon>ecological metagenomes</taxon>
    </lineage>
</organism>
<evidence type="ECO:0000313" key="8">
    <source>
        <dbReference type="EMBL" id="SVB28135.1"/>
    </source>
</evidence>
<evidence type="ECO:0000259" key="7">
    <source>
        <dbReference type="PROSITE" id="PS51462"/>
    </source>
</evidence>
<dbReference type="InterPro" id="IPR015797">
    <property type="entry name" value="NUDIX_hydrolase-like_dom_sf"/>
</dbReference>
<keyword evidence="5" id="KW-0460">Magnesium</keyword>
<dbReference type="Pfam" id="PF00293">
    <property type="entry name" value="NUDIX"/>
    <property type="match status" value="1"/>
</dbReference>
<evidence type="ECO:0000256" key="5">
    <source>
        <dbReference type="ARBA" id="ARBA00022842"/>
    </source>
</evidence>
<comment type="cofactor">
    <cofactor evidence="1">
        <name>Mn(2+)</name>
        <dbReference type="ChEBI" id="CHEBI:29035"/>
    </cofactor>
</comment>
<evidence type="ECO:0000256" key="4">
    <source>
        <dbReference type="ARBA" id="ARBA00022801"/>
    </source>
</evidence>
<reference evidence="8" key="1">
    <citation type="submission" date="2018-05" db="EMBL/GenBank/DDBJ databases">
        <authorList>
            <person name="Lanie J.A."/>
            <person name="Ng W.-L."/>
            <person name="Kazmierczak K.M."/>
            <person name="Andrzejewski T.M."/>
            <person name="Davidsen T.M."/>
            <person name="Wayne K.J."/>
            <person name="Tettelin H."/>
            <person name="Glass J.I."/>
            <person name="Rusch D."/>
            <person name="Podicherti R."/>
            <person name="Tsui H.-C.T."/>
            <person name="Winkler M.E."/>
        </authorList>
    </citation>
    <scope>NUCLEOTIDE SEQUENCE</scope>
</reference>
<dbReference type="Gene3D" id="3.90.79.10">
    <property type="entry name" value="Nucleoside Triphosphate Pyrophosphohydrolase"/>
    <property type="match status" value="1"/>
</dbReference>